<dbReference type="AlphaFoldDB" id="A0A9D1XSZ3"/>
<reference evidence="1" key="1">
    <citation type="journal article" date="2021" name="PeerJ">
        <title>Extensive microbial diversity within the chicken gut microbiome revealed by metagenomics and culture.</title>
        <authorList>
            <person name="Gilroy R."/>
            <person name="Ravi A."/>
            <person name="Getino M."/>
            <person name="Pursley I."/>
            <person name="Horton D.L."/>
            <person name="Alikhan N.F."/>
            <person name="Baker D."/>
            <person name="Gharbi K."/>
            <person name="Hall N."/>
            <person name="Watson M."/>
            <person name="Adriaenssens E.M."/>
            <person name="Foster-Nyarko E."/>
            <person name="Jarju S."/>
            <person name="Secka A."/>
            <person name="Antonio M."/>
            <person name="Oren A."/>
            <person name="Chaudhuri R.R."/>
            <person name="La Ragione R."/>
            <person name="Hildebrand F."/>
            <person name="Pallen M.J."/>
        </authorList>
    </citation>
    <scope>NUCLEOTIDE SEQUENCE</scope>
    <source>
        <strain evidence="1">ChiHecec2B26-12326</strain>
    </source>
</reference>
<evidence type="ECO:0000313" key="1">
    <source>
        <dbReference type="EMBL" id="HIX87063.1"/>
    </source>
</evidence>
<dbReference type="Proteomes" id="UP000823847">
    <property type="component" value="Unassembled WGS sequence"/>
</dbReference>
<dbReference type="EMBL" id="DXEN01000080">
    <property type="protein sequence ID" value="HIX87063.1"/>
    <property type="molecule type" value="Genomic_DNA"/>
</dbReference>
<gene>
    <name evidence="1" type="ORF">H9848_10735</name>
</gene>
<organism evidence="1 2">
    <name type="scientific">Candidatus Parabacteroides intestinigallinarum</name>
    <dbReference type="NCBI Taxonomy" id="2838722"/>
    <lineage>
        <taxon>Bacteria</taxon>
        <taxon>Pseudomonadati</taxon>
        <taxon>Bacteroidota</taxon>
        <taxon>Bacteroidia</taxon>
        <taxon>Bacteroidales</taxon>
        <taxon>Tannerellaceae</taxon>
        <taxon>Parabacteroides</taxon>
    </lineage>
</organism>
<comment type="caution">
    <text evidence="1">The sequence shown here is derived from an EMBL/GenBank/DDBJ whole genome shotgun (WGS) entry which is preliminary data.</text>
</comment>
<accession>A0A9D1XSZ3</accession>
<evidence type="ECO:0000313" key="2">
    <source>
        <dbReference type="Proteomes" id="UP000823847"/>
    </source>
</evidence>
<name>A0A9D1XSZ3_9BACT</name>
<sequence length="137" mass="15497">MRGKLFNRVEPKALRFRRWSRKAYAAFVSVSRTVTIGQLSASVADRLQKKHLSLHSGADLSIAGFMPDDDRERGESECTESLISFVEGFEALLCPIRVSGEIAHKASYEADYTLYYIENRKGGRYPVGCLPPFYLQE</sequence>
<reference evidence="1" key="2">
    <citation type="submission" date="2021-04" db="EMBL/GenBank/DDBJ databases">
        <authorList>
            <person name="Gilroy R."/>
        </authorList>
    </citation>
    <scope>NUCLEOTIDE SEQUENCE</scope>
    <source>
        <strain evidence="1">ChiHecec2B26-12326</strain>
    </source>
</reference>
<proteinExistence type="predicted"/>
<protein>
    <submittedName>
        <fullName evidence="1">Uncharacterized protein</fullName>
    </submittedName>
</protein>